<gene>
    <name evidence="1" type="ORF">PMF13cell1_00692</name>
</gene>
<dbReference type="Proteomes" id="UP000289794">
    <property type="component" value="Chromosome"/>
</dbReference>
<reference evidence="1 2" key="1">
    <citation type="submission" date="2019-01" db="EMBL/GenBank/DDBJ databases">
        <title>PMF-metabolizing Aryl O-demethylase.</title>
        <authorList>
            <person name="Kim M."/>
        </authorList>
    </citation>
    <scope>NUCLEOTIDE SEQUENCE [LARGE SCALE GENOMIC DNA]</scope>
    <source>
        <strain evidence="1 2">PMF1</strain>
    </source>
</reference>
<name>A0A4P6LTA1_9FIRM</name>
<proteinExistence type="predicted"/>
<dbReference type="EMBL" id="CP035945">
    <property type="protein sequence ID" value="QBE95189.1"/>
    <property type="molecule type" value="Genomic_DNA"/>
</dbReference>
<organism evidence="1 2">
    <name type="scientific">Blautia producta</name>
    <dbReference type="NCBI Taxonomy" id="33035"/>
    <lineage>
        <taxon>Bacteria</taxon>
        <taxon>Bacillati</taxon>
        <taxon>Bacillota</taxon>
        <taxon>Clostridia</taxon>
        <taxon>Lachnospirales</taxon>
        <taxon>Lachnospiraceae</taxon>
        <taxon>Blautia</taxon>
    </lineage>
</organism>
<dbReference type="AlphaFoldDB" id="A0A4P6LTA1"/>
<evidence type="ECO:0000313" key="2">
    <source>
        <dbReference type="Proteomes" id="UP000289794"/>
    </source>
</evidence>
<dbReference type="KEGG" id="bpro:PMF13cell1_00692"/>
<protein>
    <submittedName>
        <fullName evidence="1">Uncharacterized protein</fullName>
    </submittedName>
</protein>
<accession>A0A4P6LTA1</accession>
<sequence>MTEKKYPYKFSIEFNKNIPQHIQAADILNALPCREKADYIAKAILGYEGKLEEGEGNVDPNILKHMIRQILSEEFHTKAETDKTKTSGQVSPVLLHISKTIIL</sequence>
<dbReference type="RefSeq" id="WP_130179816.1">
    <property type="nucleotide sequence ID" value="NZ_CP035945.1"/>
</dbReference>
<evidence type="ECO:0000313" key="1">
    <source>
        <dbReference type="EMBL" id="QBE95189.1"/>
    </source>
</evidence>